<dbReference type="Proteomes" id="UP000533598">
    <property type="component" value="Unassembled WGS sequence"/>
</dbReference>
<accession>A0A7W7C9Y1</accession>
<dbReference type="AlphaFoldDB" id="A0A7W7C9Y1"/>
<protein>
    <submittedName>
        <fullName evidence="1">Uncharacterized protein</fullName>
    </submittedName>
</protein>
<gene>
    <name evidence="1" type="ORF">HNR67_003336</name>
</gene>
<keyword evidence="2" id="KW-1185">Reference proteome</keyword>
<dbReference type="RefSeq" id="WP_185003163.1">
    <property type="nucleotide sequence ID" value="NZ_BAAAUI010000085.1"/>
</dbReference>
<reference evidence="1 2" key="1">
    <citation type="submission" date="2020-08" db="EMBL/GenBank/DDBJ databases">
        <title>Sequencing the genomes of 1000 actinobacteria strains.</title>
        <authorList>
            <person name="Klenk H.-P."/>
        </authorList>
    </citation>
    <scope>NUCLEOTIDE SEQUENCE [LARGE SCALE GENOMIC DNA]</scope>
    <source>
        <strain evidence="1 2">DSM 44230</strain>
    </source>
</reference>
<proteinExistence type="predicted"/>
<organism evidence="1 2">
    <name type="scientific">Crossiella cryophila</name>
    <dbReference type="NCBI Taxonomy" id="43355"/>
    <lineage>
        <taxon>Bacteria</taxon>
        <taxon>Bacillati</taxon>
        <taxon>Actinomycetota</taxon>
        <taxon>Actinomycetes</taxon>
        <taxon>Pseudonocardiales</taxon>
        <taxon>Pseudonocardiaceae</taxon>
        <taxon>Crossiella</taxon>
    </lineage>
</organism>
<evidence type="ECO:0000313" key="1">
    <source>
        <dbReference type="EMBL" id="MBB4677218.1"/>
    </source>
</evidence>
<dbReference type="EMBL" id="JACHMH010000001">
    <property type="protein sequence ID" value="MBB4677218.1"/>
    <property type="molecule type" value="Genomic_DNA"/>
</dbReference>
<name>A0A7W7C9Y1_9PSEU</name>
<evidence type="ECO:0000313" key="2">
    <source>
        <dbReference type="Proteomes" id="UP000533598"/>
    </source>
</evidence>
<sequence>MTNTPGSENTRSVPLTPEVTITVQVANGVPTLMITTAGLELTFHPVDATTVTRVDLDKAAILHEAAQVYFDACARHLAVRESFGNWPGQDTPIPPIG</sequence>
<comment type="caution">
    <text evidence="1">The sequence shown here is derived from an EMBL/GenBank/DDBJ whole genome shotgun (WGS) entry which is preliminary data.</text>
</comment>